<dbReference type="Gene3D" id="2.60.40.2040">
    <property type="entry name" value="CFA/I fimbrial subunit E, pilin domain"/>
    <property type="match status" value="1"/>
</dbReference>
<organism evidence="2 3">
    <name type="scientific">Pandoraea captiosa</name>
    <dbReference type="NCBI Taxonomy" id="2508302"/>
    <lineage>
        <taxon>Bacteria</taxon>
        <taxon>Pseudomonadati</taxon>
        <taxon>Pseudomonadota</taxon>
        <taxon>Betaproteobacteria</taxon>
        <taxon>Burkholderiales</taxon>
        <taxon>Burkholderiaceae</taxon>
        <taxon>Pandoraea</taxon>
    </lineage>
</organism>
<dbReference type="InterPro" id="IPR007540">
    <property type="entry name" value="Fimbrial_CS1-type"/>
</dbReference>
<evidence type="ECO:0000256" key="1">
    <source>
        <dbReference type="SAM" id="SignalP"/>
    </source>
</evidence>
<dbReference type="GO" id="GO:0009289">
    <property type="term" value="C:pilus"/>
    <property type="evidence" value="ECO:0007669"/>
    <property type="project" value="InterPro"/>
</dbReference>
<gene>
    <name evidence="2" type="primary">cfaB</name>
    <name evidence="2" type="ORF">PCA31118_02176</name>
</gene>
<dbReference type="Pfam" id="PF04449">
    <property type="entry name" value="Fimbrial_CS1"/>
    <property type="match status" value="1"/>
</dbReference>
<name>A0A5E5A2C2_9BURK</name>
<feature type="signal peptide" evidence="1">
    <location>
        <begin position="1"/>
        <end position="36"/>
    </location>
</feature>
<dbReference type="EMBL" id="CABPSQ010000003">
    <property type="protein sequence ID" value="VVE66310.1"/>
    <property type="molecule type" value="Genomic_DNA"/>
</dbReference>
<protein>
    <submittedName>
        <fullName evidence="2">CFA/I fimbrial subunit B</fullName>
    </submittedName>
</protein>
<dbReference type="RefSeq" id="WP_174990428.1">
    <property type="nucleotide sequence ID" value="NZ_CABPSQ010000003.1"/>
</dbReference>
<sequence>MQPKMKMKTLVKMHVMTLMRLAAVAAIALPTAAANAAEVVIDLSANVDPTLSILQANGSPMPQSLELGYNASTGDMTSPTVHTRLYTNDITRSVQVRLGAVPSLVHATNNAAPAIPLTVRLDGKTLTTAATTLTAADVWTGAAQGESKTLPLSVTGRAAGANPPAAGRYVGRLEMVVVAATTAL</sequence>
<feature type="chain" id="PRO_5022905872" evidence="1">
    <location>
        <begin position="37"/>
        <end position="184"/>
    </location>
</feature>
<keyword evidence="1" id="KW-0732">Signal</keyword>
<dbReference type="AlphaFoldDB" id="A0A5E5A2C2"/>
<evidence type="ECO:0000313" key="3">
    <source>
        <dbReference type="Proteomes" id="UP000414136"/>
    </source>
</evidence>
<evidence type="ECO:0000313" key="2">
    <source>
        <dbReference type="EMBL" id="VVE66310.1"/>
    </source>
</evidence>
<reference evidence="2 3" key="1">
    <citation type="submission" date="2019-08" db="EMBL/GenBank/DDBJ databases">
        <authorList>
            <person name="Peeters C."/>
        </authorList>
    </citation>
    <scope>NUCLEOTIDE SEQUENCE [LARGE SCALE GENOMIC DNA]</scope>
    <source>
        <strain evidence="2 3">LMG 31118</strain>
    </source>
</reference>
<dbReference type="Proteomes" id="UP000414136">
    <property type="component" value="Unassembled WGS sequence"/>
</dbReference>
<proteinExistence type="predicted"/>
<accession>A0A5E5A2C2</accession>
<keyword evidence="3" id="KW-1185">Reference proteome</keyword>